<evidence type="ECO:0000256" key="1">
    <source>
        <dbReference type="SAM" id="MobiDB-lite"/>
    </source>
</evidence>
<feature type="transmembrane region" description="Helical" evidence="2">
    <location>
        <begin position="567"/>
        <end position="585"/>
    </location>
</feature>
<name>A0AA40BR54_9PEZI</name>
<evidence type="ECO:0000313" key="4">
    <source>
        <dbReference type="Proteomes" id="UP001172155"/>
    </source>
</evidence>
<feature type="transmembrane region" description="Helical" evidence="2">
    <location>
        <begin position="104"/>
        <end position="123"/>
    </location>
</feature>
<feature type="region of interest" description="Disordered" evidence="1">
    <location>
        <begin position="606"/>
        <end position="628"/>
    </location>
</feature>
<dbReference type="AlphaFoldDB" id="A0AA40BR54"/>
<reference evidence="3" key="1">
    <citation type="submission" date="2023-06" db="EMBL/GenBank/DDBJ databases">
        <title>Genome-scale phylogeny and comparative genomics of the fungal order Sordariales.</title>
        <authorList>
            <consortium name="Lawrence Berkeley National Laboratory"/>
            <person name="Hensen N."/>
            <person name="Bonometti L."/>
            <person name="Westerberg I."/>
            <person name="Brannstrom I.O."/>
            <person name="Guillou S."/>
            <person name="Cros-Aarteil S."/>
            <person name="Calhoun S."/>
            <person name="Haridas S."/>
            <person name="Kuo A."/>
            <person name="Mondo S."/>
            <person name="Pangilinan J."/>
            <person name="Riley R."/>
            <person name="LaButti K."/>
            <person name="Andreopoulos B."/>
            <person name="Lipzen A."/>
            <person name="Chen C."/>
            <person name="Yanf M."/>
            <person name="Daum C."/>
            <person name="Ng V."/>
            <person name="Clum A."/>
            <person name="Steindorff A."/>
            <person name="Ohm R."/>
            <person name="Martin F."/>
            <person name="Silar P."/>
            <person name="Natvig D."/>
            <person name="Lalanne C."/>
            <person name="Gautier V."/>
            <person name="Ament-velasquez S.L."/>
            <person name="Kruys A."/>
            <person name="Hutchinson M.I."/>
            <person name="Powell A.J."/>
            <person name="Barry K."/>
            <person name="Miller A.N."/>
            <person name="Grigoriev I.V."/>
            <person name="Debuchy R."/>
            <person name="Gladieux P."/>
            <person name="Thoren M.H."/>
            <person name="Johannesson H."/>
        </authorList>
    </citation>
    <scope>NUCLEOTIDE SEQUENCE</scope>
    <source>
        <strain evidence="3">SMH3187-1</strain>
    </source>
</reference>
<feature type="region of interest" description="Disordered" evidence="1">
    <location>
        <begin position="1"/>
        <end position="39"/>
    </location>
</feature>
<feature type="transmembrane region" description="Helical" evidence="2">
    <location>
        <begin position="74"/>
        <end position="97"/>
    </location>
</feature>
<protein>
    <recommendedName>
        <fullName evidence="5">Low temperature requirement A</fullName>
    </recommendedName>
</protein>
<dbReference type="PANTHER" id="PTHR42101">
    <property type="entry name" value="CHROMOSOME 16, WHOLE GENOME SHOTGUN SEQUENCE"/>
    <property type="match status" value="1"/>
</dbReference>
<evidence type="ECO:0000256" key="2">
    <source>
        <dbReference type="SAM" id="Phobius"/>
    </source>
</evidence>
<keyword evidence="2" id="KW-0812">Transmembrane</keyword>
<accession>A0AA40BR54</accession>
<feature type="transmembrane region" description="Helical" evidence="2">
    <location>
        <begin position="212"/>
        <end position="233"/>
    </location>
</feature>
<sequence length="628" mass="70838">MAISKPDPEEPLTLFGKKRADNANGVVDQESEESRKENSEPHNLMLLYDLFFAANMTAFSNIHDTTSVERLVAYIGYFAVLWFLWLNVMLFDVRFVVDSISERILRAIHLGAMVGVSVVAPQYNPADQVKETFQVFSIILMISRLTLAAQYGLAIYLRKEEFKPGVGFLTKEAFSKETSRTGLIIMCVTHVAAALIYLGITFRFTNSTNSRVFVTWYVVGFLETCVIFGVSFWFEELGFKDKALQDRMKTATLLILGEGVIVVAEHVSTIVKNANSWTPQTVGVLTATVALIYIIFQIYFDWSWPTDKIKRVLGCSQSDLNRDQSSWDKISGYLWSLAHFPFHLALVLVMEGATQFVVWWKIVELIDYVSDEFLAAFRLAESDTNTGIAASMVNHLNATVNQIWEHYPRDLLVSHFHRETLLKTIGGFRDEHLRGFSTPDGLEGNPEFQDFTDAFRGLKVTTLNSILNNFNLEEIADAGWQDHPETYEQQAFDDAAERFELVYIYVFCLAGAALILMALLHVLSRPRLTVLAQKAVLGVVLVFGVGLMLLATMSRHEAHARFTTTPWIIPTICIVFLFALVTIHGSRWVPFWARSGSTTVMLTEPVSEVKDGQTERKDVAPSPEEKKA</sequence>
<feature type="transmembrane region" description="Helical" evidence="2">
    <location>
        <begin position="135"/>
        <end position="157"/>
    </location>
</feature>
<feature type="transmembrane region" description="Helical" evidence="2">
    <location>
        <begin position="502"/>
        <end position="523"/>
    </location>
</feature>
<evidence type="ECO:0000313" key="3">
    <source>
        <dbReference type="EMBL" id="KAK0738879.1"/>
    </source>
</evidence>
<feature type="transmembrane region" description="Helical" evidence="2">
    <location>
        <begin position="178"/>
        <end position="200"/>
    </location>
</feature>
<dbReference type="PANTHER" id="PTHR42101:SF1">
    <property type="entry name" value="LOW TEMPERATURE REQUIREMENT A"/>
    <property type="match status" value="1"/>
</dbReference>
<organism evidence="3 4">
    <name type="scientific">Schizothecium vesticola</name>
    <dbReference type="NCBI Taxonomy" id="314040"/>
    <lineage>
        <taxon>Eukaryota</taxon>
        <taxon>Fungi</taxon>
        <taxon>Dikarya</taxon>
        <taxon>Ascomycota</taxon>
        <taxon>Pezizomycotina</taxon>
        <taxon>Sordariomycetes</taxon>
        <taxon>Sordariomycetidae</taxon>
        <taxon>Sordariales</taxon>
        <taxon>Schizotheciaceae</taxon>
        <taxon>Schizothecium</taxon>
    </lineage>
</organism>
<keyword evidence="2" id="KW-0472">Membrane</keyword>
<feature type="compositionally biased region" description="Basic and acidic residues" evidence="1">
    <location>
        <begin position="607"/>
        <end position="628"/>
    </location>
</feature>
<keyword evidence="4" id="KW-1185">Reference proteome</keyword>
<feature type="transmembrane region" description="Helical" evidence="2">
    <location>
        <begin position="535"/>
        <end position="555"/>
    </location>
</feature>
<keyword evidence="2" id="KW-1133">Transmembrane helix</keyword>
<proteinExistence type="predicted"/>
<comment type="caution">
    <text evidence="3">The sequence shown here is derived from an EMBL/GenBank/DDBJ whole genome shotgun (WGS) entry which is preliminary data.</text>
</comment>
<dbReference type="InterPro" id="IPR010640">
    <property type="entry name" value="Low_temperature_requirement_A"/>
</dbReference>
<dbReference type="Pfam" id="PF06772">
    <property type="entry name" value="LtrA"/>
    <property type="match status" value="1"/>
</dbReference>
<dbReference type="Proteomes" id="UP001172155">
    <property type="component" value="Unassembled WGS sequence"/>
</dbReference>
<feature type="transmembrane region" description="Helical" evidence="2">
    <location>
        <begin position="277"/>
        <end position="300"/>
    </location>
</feature>
<evidence type="ECO:0008006" key="5">
    <source>
        <dbReference type="Google" id="ProtNLM"/>
    </source>
</evidence>
<dbReference type="EMBL" id="JAUKUD010000007">
    <property type="protein sequence ID" value="KAK0738879.1"/>
    <property type="molecule type" value="Genomic_DNA"/>
</dbReference>
<gene>
    <name evidence="3" type="ORF">B0T18DRAFT_433619</name>
</gene>